<organism evidence="1 2">
    <name type="scientific">Bacillus thuringiensis</name>
    <dbReference type="NCBI Taxonomy" id="1428"/>
    <lineage>
        <taxon>Bacteria</taxon>
        <taxon>Bacillati</taxon>
        <taxon>Bacillota</taxon>
        <taxon>Bacilli</taxon>
        <taxon>Bacillales</taxon>
        <taxon>Bacillaceae</taxon>
        <taxon>Bacillus</taxon>
        <taxon>Bacillus cereus group</taxon>
    </lineage>
</organism>
<geneLocation type="plasmid" evidence="1 2">
    <name>poh1</name>
</geneLocation>
<accession>A0A1W6WXH0</accession>
<keyword evidence="2" id="KW-1185">Reference proteome</keyword>
<name>A0A1W6WXH0_BACTU</name>
<dbReference type="Proteomes" id="UP000194143">
    <property type="component" value="Plasmid poh1"/>
</dbReference>
<evidence type="ECO:0008006" key="3">
    <source>
        <dbReference type="Google" id="ProtNLM"/>
    </source>
</evidence>
<evidence type="ECO:0000313" key="2">
    <source>
        <dbReference type="Proteomes" id="UP000194143"/>
    </source>
</evidence>
<dbReference type="AlphaFoldDB" id="A0A1W6WXH0"/>
<dbReference type="GeneID" id="67466645"/>
<protein>
    <recommendedName>
        <fullName evidence="3">Exosporium leader peptide</fullName>
    </recommendedName>
</protein>
<reference evidence="1 2" key="1">
    <citation type="submission" date="2017-04" db="EMBL/GenBank/DDBJ databases">
        <title>Complete Genome Sequence of Bacillus thuringiensis type Strain ATCC 10792.</title>
        <authorList>
            <person name="Oh D.-H."/>
            <person name="Park B.-J."/>
            <person name="Shuai W."/>
            <person name="Chelliah R."/>
        </authorList>
    </citation>
    <scope>NUCLEOTIDE SEQUENCE [LARGE SCALE GENOMIC DNA]</scope>
    <source>
        <strain evidence="1 2">ATCC 10792</strain>
        <plasmid evidence="1 2">poh1</plasmid>
    </source>
</reference>
<dbReference type="RefSeq" id="WP_001123727.1">
    <property type="nucleotide sequence ID" value="NZ_CP021062.1"/>
</dbReference>
<evidence type="ECO:0000313" key="1">
    <source>
        <dbReference type="EMBL" id="ARP61221.1"/>
    </source>
</evidence>
<proteinExistence type="predicted"/>
<sequence>MPKENSFNSYEFVHKAALDPNFIGPILPPTLTFTIPTGPTGNTGPTGFTGPIGLLAYSFSEPISIFTDPPPLTVGNVETSITTVAINIPQNALIELRGLVNWNTRYSDVLVFWRIRRGIGGPITLEGHDGVVVVDADQLGCISNMLHVDTSPLLGNNIYQLTAQVDPIISPFRPANITEPIVFSATAYPYA</sequence>
<keyword evidence="1" id="KW-0614">Plasmid</keyword>
<dbReference type="InterPro" id="IPR021201">
    <property type="entry name" value="Leader_pep_exosporium"/>
</dbReference>
<dbReference type="EMBL" id="CP021062">
    <property type="protein sequence ID" value="ARP61221.1"/>
    <property type="molecule type" value="Genomic_DNA"/>
</dbReference>
<gene>
    <name evidence="1" type="ORF">CAB88_29800</name>
</gene>
<dbReference type="NCBIfam" id="TIGR03720">
    <property type="entry name" value="exospor_lead"/>
    <property type="match status" value="1"/>
</dbReference>